<reference evidence="2 3" key="1">
    <citation type="journal article" date="2013" name="PLoS Genet.">
        <title>The genome and development-dependent transcriptomes of Pyronema confluens: a window into fungal evolution.</title>
        <authorList>
            <person name="Traeger S."/>
            <person name="Altegoer F."/>
            <person name="Freitag M."/>
            <person name="Gabaldon T."/>
            <person name="Kempken F."/>
            <person name="Kumar A."/>
            <person name="Marcet-Houben M."/>
            <person name="Poggeler S."/>
            <person name="Stajich J.E."/>
            <person name="Nowrousian M."/>
        </authorList>
    </citation>
    <scope>NUCLEOTIDE SEQUENCE [LARGE SCALE GENOMIC DNA]</scope>
    <source>
        <strain evidence="3">CBS 100304</strain>
        <tissue evidence="2">Vegetative mycelium</tissue>
    </source>
</reference>
<gene>
    <name evidence="2" type="ORF">PCON_09122</name>
</gene>
<sequence>MAIGSGETDSQLPCLPQLPQNAPTIPPPTFANFWHRRPFKHLQRSRTKLAMKQEKIVTILVAAVAATALASPRRGGVDELGGIDMGSIQNKVRSGAIAIANSDRPHDERKNQSHYRNGDKVDTTITDVPERDEEPCEHQCEHKCDHHKHERRDKMLGDCQAEFPRLATLADASEVEDTYQCCGVLPGKDITNFDGTAVARVLGYYEYNPLKDYINNVPNTNGTCIDSCVEAGYDALTSAGPGGCHCMASNTFNLPIQLPVFKSNDEYDMDNCLAVYRVDFVAPKKAAPASAIDATESVEPVGLADAAQPTEVADTVEPTEVVDTVEPTEVVDAVSSEVVDATPTRTGLFDAILGVFHPSPKETISKEVFVTKISTHTIPMTAEVTSTKIKQVVVTEVQTAFKTKTKFEKTTATVTSTDTAYTTATESRILY</sequence>
<feature type="compositionally biased region" description="Basic and acidic residues" evidence="1">
    <location>
        <begin position="103"/>
        <end position="122"/>
    </location>
</feature>
<accession>U4L2K7</accession>
<evidence type="ECO:0000313" key="2">
    <source>
        <dbReference type="EMBL" id="CCX09529.1"/>
    </source>
</evidence>
<evidence type="ECO:0000313" key="3">
    <source>
        <dbReference type="Proteomes" id="UP000018144"/>
    </source>
</evidence>
<dbReference type="EMBL" id="HF935469">
    <property type="protein sequence ID" value="CCX09529.1"/>
    <property type="molecule type" value="Genomic_DNA"/>
</dbReference>
<keyword evidence="3" id="KW-1185">Reference proteome</keyword>
<dbReference type="Proteomes" id="UP000018144">
    <property type="component" value="Unassembled WGS sequence"/>
</dbReference>
<protein>
    <submittedName>
        <fullName evidence="2">Uncharacterized protein</fullName>
    </submittedName>
</protein>
<name>U4L2K7_PYROM</name>
<organism evidence="2 3">
    <name type="scientific">Pyronema omphalodes (strain CBS 100304)</name>
    <name type="common">Pyronema confluens</name>
    <dbReference type="NCBI Taxonomy" id="1076935"/>
    <lineage>
        <taxon>Eukaryota</taxon>
        <taxon>Fungi</taxon>
        <taxon>Dikarya</taxon>
        <taxon>Ascomycota</taxon>
        <taxon>Pezizomycotina</taxon>
        <taxon>Pezizomycetes</taxon>
        <taxon>Pezizales</taxon>
        <taxon>Pyronemataceae</taxon>
        <taxon>Pyronema</taxon>
    </lineage>
</organism>
<proteinExistence type="predicted"/>
<dbReference type="OrthoDB" id="5384395at2759"/>
<feature type="region of interest" description="Disordered" evidence="1">
    <location>
        <begin position="1"/>
        <end position="24"/>
    </location>
</feature>
<feature type="region of interest" description="Disordered" evidence="1">
    <location>
        <begin position="99"/>
        <end position="122"/>
    </location>
</feature>
<dbReference type="AlphaFoldDB" id="U4L2K7"/>
<evidence type="ECO:0000256" key="1">
    <source>
        <dbReference type="SAM" id="MobiDB-lite"/>
    </source>
</evidence>